<evidence type="ECO:0000256" key="1">
    <source>
        <dbReference type="SAM" id="MobiDB-lite"/>
    </source>
</evidence>
<reference evidence="3" key="1">
    <citation type="submission" date="2023-10" db="EMBL/GenBank/DDBJ databases">
        <authorList>
            <person name="Hackl T."/>
        </authorList>
    </citation>
    <scope>NUCLEOTIDE SEQUENCE</scope>
</reference>
<feature type="region of interest" description="Disordered" evidence="1">
    <location>
        <begin position="1"/>
        <end position="28"/>
    </location>
</feature>
<organism evidence="3 4">
    <name type="scientific">Anthostomella pinea</name>
    <dbReference type="NCBI Taxonomy" id="933095"/>
    <lineage>
        <taxon>Eukaryota</taxon>
        <taxon>Fungi</taxon>
        <taxon>Dikarya</taxon>
        <taxon>Ascomycota</taxon>
        <taxon>Pezizomycotina</taxon>
        <taxon>Sordariomycetes</taxon>
        <taxon>Xylariomycetidae</taxon>
        <taxon>Xylariales</taxon>
        <taxon>Xylariaceae</taxon>
        <taxon>Anthostomella</taxon>
    </lineage>
</organism>
<feature type="domain" description="Plasmid pRiA4b Orf3-like" evidence="2">
    <location>
        <begin position="106"/>
        <end position="211"/>
    </location>
</feature>
<dbReference type="InterPro" id="IPR024047">
    <property type="entry name" value="MM3350-like_sf"/>
</dbReference>
<dbReference type="InterPro" id="IPR012912">
    <property type="entry name" value="Plasmid_pRiA4b_Orf3-like"/>
</dbReference>
<dbReference type="Proteomes" id="UP001295740">
    <property type="component" value="Unassembled WGS sequence"/>
</dbReference>
<evidence type="ECO:0000259" key="2">
    <source>
        <dbReference type="Pfam" id="PF07929"/>
    </source>
</evidence>
<dbReference type="Pfam" id="PF07929">
    <property type="entry name" value="PRiA4_ORF3"/>
    <property type="match status" value="1"/>
</dbReference>
<evidence type="ECO:0000313" key="4">
    <source>
        <dbReference type="Proteomes" id="UP001295740"/>
    </source>
</evidence>
<keyword evidence="4" id="KW-1185">Reference proteome</keyword>
<evidence type="ECO:0000313" key="3">
    <source>
        <dbReference type="EMBL" id="CAJ2503815.1"/>
    </source>
</evidence>
<dbReference type="EMBL" id="CAUWAG010000006">
    <property type="protein sequence ID" value="CAJ2503815.1"/>
    <property type="molecule type" value="Genomic_DNA"/>
</dbReference>
<proteinExistence type="predicted"/>
<accession>A0AAI8VFQ9</accession>
<feature type="compositionally biased region" description="Polar residues" evidence="1">
    <location>
        <begin position="8"/>
        <end position="28"/>
    </location>
</feature>
<protein>
    <submittedName>
        <fullName evidence="3">Uu.00g112090.m01.CDS01</fullName>
    </submittedName>
</protein>
<comment type="caution">
    <text evidence="3">The sequence shown here is derived from an EMBL/GenBank/DDBJ whole genome shotgun (WGS) entry which is preliminary data.</text>
</comment>
<sequence length="266" mass="29480">MPKAAQGRANNARSNPLGKSSPATSSATVGRSTNNYILQVQLKYISNPHVTRTLVVPADFTFHQLNNALIFIISGPPQMDLPPGASSGLLLPGPDLLRLGTDYSEWNDDDITKRMRDFALKDVFDNEKYAGKARIMWEYDFGDGWEHLIHFVGQEDPWLRASMGLDPRARVVCIAGKGSPVAEDCGGTEGWRELKNAFAKGGADTEVQKAWYKRMCQNRDPEGLNPYRWDIAEVNQALADGGDFPVNKNFPVDEDWVAELLLPSTV</sequence>
<gene>
    <name evidence="3" type="ORF">KHLLAP_LOCUS4283</name>
</gene>
<dbReference type="AlphaFoldDB" id="A0AAI8VFQ9"/>
<dbReference type="Gene3D" id="3.10.290.30">
    <property type="entry name" value="MM3350-like"/>
    <property type="match status" value="1"/>
</dbReference>
<name>A0AAI8VFQ9_9PEZI</name>
<dbReference type="SUPFAM" id="SSF159941">
    <property type="entry name" value="MM3350-like"/>
    <property type="match status" value="1"/>
</dbReference>